<protein>
    <submittedName>
        <fullName evidence="1">Uncharacterized protein</fullName>
    </submittedName>
</protein>
<reference evidence="1 2" key="1">
    <citation type="submission" date="2019-07" db="EMBL/GenBank/DDBJ databases">
        <title>Genomic Encyclopedia of Type Strains, Phase IV (KMG-IV): sequencing the most valuable type-strain genomes for metagenomic binning, comparative biology and taxonomic classification.</title>
        <authorList>
            <person name="Goeker M."/>
        </authorList>
    </citation>
    <scope>NUCLEOTIDE SEQUENCE [LARGE SCALE GENOMIC DNA]</scope>
    <source>
        <strain evidence="1 2">DSM 18961</strain>
    </source>
</reference>
<organism evidence="1 2">
    <name type="scientific">Tenacibaculum adriaticum</name>
    <dbReference type="NCBI Taxonomy" id="413713"/>
    <lineage>
        <taxon>Bacteria</taxon>
        <taxon>Pseudomonadati</taxon>
        <taxon>Bacteroidota</taxon>
        <taxon>Flavobacteriia</taxon>
        <taxon>Flavobacteriales</taxon>
        <taxon>Flavobacteriaceae</taxon>
        <taxon>Tenacibaculum</taxon>
    </lineage>
</organism>
<keyword evidence="2" id="KW-1185">Reference proteome</keyword>
<gene>
    <name evidence="1" type="ORF">C7447_103163</name>
</gene>
<dbReference type="AlphaFoldDB" id="A0A5S5DQI8"/>
<name>A0A5S5DQI8_9FLAO</name>
<accession>A0A5S5DQI8</accession>
<dbReference type="Proteomes" id="UP000323136">
    <property type="component" value="Unassembled WGS sequence"/>
</dbReference>
<dbReference type="EMBL" id="VNIA01000003">
    <property type="protein sequence ID" value="TYP97995.1"/>
    <property type="molecule type" value="Genomic_DNA"/>
</dbReference>
<evidence type="ECO:0000313" key="1">
    <source>
        <dbReference type="EMBL" id="TYP97995.1"/>
    </source>
</evidence>
<evidence type="ECO:0000313" key="2">
    <source>
        <dbReference type="Proteomes" id="UP000323136"/>
    </source>
</evidence>
<proteinExistence type="predicted"/>
<sequence length="56" mass="6727">MRAYLARFLFHQKSRNKNLTILKTKLIEKLHLLIQSIILHISNCTLFNKYRDLISN</sequence>
<comment type="caution">
    <text evidence="1">The sequence shown here is derived from an EMBL/GenBank/DDBJ whole genome shotgun (WGS) entry which is preliminary data.</text>
</comment>